<evidence type="ECO:0000313" key="3">
    <source>
        <dbReference type="EMBL" id="KAK3381182.1"/>
    </source>
</evidence>
<feature type="region of interest" description="Disordered" evidence="1">
    <location>
        <begin position="78"/>
        <end position="175"/>
    </location>
</feature>
<dbReference type="AlphaFoldDB" id="A0AAE0NGP6"/>
<gene>
    <name evidence="3" type="ORF">B0H63DRAFT_197445</name>
</gene>
<protein>
    <recommendedName>
        <fullName evidence="2">NWD NACHT-NTPase N-terminal domain-containing protein</fullName>
    </recommendedName>
</protein>
<evidence type="ECO:0000259" key="2">
    <source>
        <dbReference type="Pfam" id="PF17100"/>
    </source>
</evidence>
<sequence>MDRSFRKRWANWREARREGARDGLKTHSSVASTATSATPSTASPTSPNGAASLALPIKQPLGILRPSAKLQAFSGRTFSTEVQRPEQGSADYRPVTPSGTTTGHVTPTPAFGDHDHAQRSNIDARATGHHQPAAVSQAPPSPPSIEPRAEPKAIESTEQPTSALSVTLKDPSQRQAHMRKLVEEGQAKVSTLSKITQGVGNAVQFVLSAKAMVDLAIQNIPQAALPWVGVCIGLQILLNPVQAIESNLVGIAHVISRMDWYCALTEHILSQNNIVVRKESFKSVQFRLENRIVELYKALLLY</sequence>
<feature type="compositionally biased region" description="Polar residues" evidence="1">
    <location>
        <begin position="156"/>
        <end position="165"/>
    </location>
</feature>
<dbReference type="Proteomes" id="UP001285441">
    <property type="component" value="Unassembled WGS sequence"/>
</dbReference>
<proteinExistence type="predicted"/>
<accession>A0AAE0NGP6</accession>
<name>A0AAE0NGP6_9PEZI</name>
<evidence type="ECO:0000313" key="4">
    <source>
        <dbReference type="Proteomes" id="UP001285441"/>
    </source>
</evidence>
<organism evidence="3 4">
    <name type="scientific">Podospora didyma</name>
    <dbReference type="NCBI Taxonomy" id="330526"/>
    <lineage>
        <taxon>Eukaryota</taxon>
        <taxon>Fungi</taxon>
        <taxon>Dikarya</taxon>
        <taxon>Ascomycota</taxon>
        <taxon>Pezizomycotina</taxon>
        <taxon>Sordariomycetes</taxon>
        <taxon>Sordariomycetidae</taxon>
        <taxon>Sordariales</taxon>
        <taxon>Podosporaceae</taxon>
        <taxon>Podospora</taxon>
    </lineage>
</organism>
<dbReference type="InterPro" id="IPR031359">
    <property type="entry name" value="NACHT_N"/>
</dbReference>
<feature type="compositionally biased region" description="Basic and acidic residues" evidence="1">
    <location>
        <begin position="14"/>
        <end position="25"/>
    </location>
</feature>
<evidence type="ECO:0000256" key="1">
    <source>
        <dbReference type="SAM" id="MobiDB-lite"/>
    </source>
</evidence>
<feature type="compositionally biased region" description="Low complexity" evidence="1">
    <location>
        <begin position="26"/>
        <end position="52"/>
    </location>
</feature>
<dbReference type="Pfam" id="PF17100">
    <property type="entry name" value="NACHT_N"/>
    <property type="match status" value="1"/>
</dbReference>
<reference evidence="3" key="1">
    <citation type="journal article" date="2023" name="Mol. Phylogenet. Evol.">
        <title>Genome-scale phylogeny and comparative genomics of the fungal order Sordariales.</title>
        <authorList>
            <person name="Hensen N."/>
            <person name="Bonometti L."/>
            <person name="Westerberg I."/>
            <person name="Brannstrom I.O."/>
            <person name="Guillou S."/>
            <person name="Cros-Aarteil S."/>
            <person name="Calhoun S."/>
            <person name="Haridas S."/>
            <person name="Kuo A."/>
            <person name="Mondo S."/>
            <person name="Pangilinan J."/>
            <person name="Riley R."/>
            <person name="LaButti K."/>
            <person name="Andreopoulos B."/>
            <person name="Lipzen A."/>
            <person name="Chen C."/>
            <person name="Yan M."/>
            <person name="Daum C."/>
            <person name="Ng V."/>
            <person name="Clum A."/>
            <person name="Steindorff A."/>
            <person name="Ohm R.A."/>
            <person name="Martin F."/>
            <person name="Silar P."/>
            <person name="Natvig D.O."/>
            <person name="Lalanne C."/>
            <person name="Gautier V."/>
            <person name="Ament-Velasquez S.L."/>
            <person name="Kruys A."/>
            <person name="Hutchinson M.I."/>
            <person name="Powell A.J."/>
            <person name="Barry K."/>
            <person name="Miller A.N."/>
            <person name="Grigoriev I.V."/>
            <person name="Debuchy R."/>
            <person name="Gladieux P."/>
            <person name="Hiltunen Thoren M."/>
            <person name="Johannesson H."/>
        </authorList>
    </citation>
    <scope>NUCLEOTIDE SEQUENCE</scope>
    <source>
        <strain evidence="3">CBS 232.78</strain>
    </source>
</reference>
<feature type="domain" description="NWD NACHT-NTPase N-terminal" evidence="2">
    <location>
        <begin position="156"/>
        <end position="302"/>
    </location>
</feature>
<dbReference type="EMBL" id="JAULSW010000005">
    <property type="protein sequence ID" value="KAK3381182.1"/>
    <property type="molecule type" value="Genomic_DNA"/>
</dbReference>
<comment type="caution">
    <text evidence="3">The sequence shown here is derived from an EMBL/GenBank/DDBJ whole genome shotgun (WGS) entry which is preliminary data.</text>
</comment>
<keyword evidence="4" id="KW-1185">Reference proteome</keyword>
<feature type="region of interest" description="Disordered" evidence="1">
    <location>
        <begin position="14"/>
        <end position="53"/>
    </location>
</feature>
<reference evidence="3" key="2">
    <citation type="submission" date="2023-06" db="EMBL/GenBank/DDBJ databases">
        <authorList>
            <consortium name="Lawrence Berkeley National Laboratory"/>
            <person name="Haridas S."/>
            <person name="Hensen N."/>
            <person name="Bonometti L."/>
            <person name="Westerberg I."/>
            <person name="Brannstrom I.O."/>
            <person name="Guillou S."/>
            <person name="Cros-Aarteil S."/>
            <person name="Calhoun S."/>
            <person name="Kuo A."/>
            <person name="Mondo S."/>
            <person name="Pangilinan J."/>
            <person name="Riley R."/>
            <person name="LaButti K."/>
            <person name="Andreopoulos B."/>
            <person name="Lipzen A."/>
            <person name="Chen C."/>
            <person name="Yanf M."/>
            <person name="Daum C."/>
            <person name="Ng V."/>
            <person name="Clum A."/>
            <person name="Steindorff A."/>
            <person name="Ohm R."/>
            <person name="Martin F."/>
            <person name="Silar P."/>
            <person name="Natvig D."/>
            <person name="Lalanne C."/>
            <person name="Gautier V."/>
            <person name="Ament-velasquez S.L."/>
            <person name="Kruys A."/>
            <person name="Hutchinson M.I."/>
            <person name="Powell A.J."/>
            <person name="Barry K."/>
            <person name="Miller A.N."/>
            <person name="Grigoriev I.V."/>
            <person name="Debuchy R."/>
            <person name="Gladieux P."/>
            <person name="Thoren M.H."/>
            <person name="Johannesson H."/>
        </authorList>
    </citation>
    <scope>NUCLEOTIDE SEQUENCE</scope>
    <source>
        <strain evidence="3">CBS 232.78</strain>
    </source>
</reference>